<evidence type="ECO:0000313" key="2">
    <source>
        <dbReference type="Proteomes" id="UP000030645"/>
    </source>
</evidence>
<proteinExistence type="predicted"/>
<dbReference type="EMBL" id="KE345164">
    <property type="protein sequence ID" value="EXB94538.1"/>
    <property type="molecule type" value="Genomic_DNA"/>
</dbReference>
<dbReference type="Proteomes" id="UP000030645">
    <property type="component" value="Unassembled WGS sequence"/>
</dbReference>
<protein>
    <submittedName>
        <fullName evidence="1">Uncharacterized protein</fullName>
    </submittedName>
</protein>
<evidence type="ECO:0000313" key="1">
    <source>
        <dbReference type="EMBL" id="EXB94538.1"/>
    </source>
</evidence>
<dbReference type="AlphaFoldDB" id="W9RJI7"/>
<gene>
    <name evidence="1" type="ORF">L484_022848</name>
</gene>
<sequence>MKNLLSLERGFVHEEHTHIVFFHAALGKSTSIAYCGKSPKEICLVKPGRFPRLIPNTRENPLNTWAPN</sequence>
<name>W9RJI7_9ROSA</name>
<accession>W9RJI7</accession>
<keyword evidence="2" id="KW-1185">Reference proteome</keyword>
<reference evidence="2" key="1">
    <citation type="submission" date="2013-01" db="EMBL/GenBank/DDBJ databases">
        <title>Draft Genome Sequence of a Mulberry Tree, Morus notabilis C.K. Schneid.</title>
        <authorList>
            <person name="He N."/>
            <person name="Zhao S."/>
        </authorList>
    </citation>
    <scope>NUCLEOTIDE SEQUENCE</scope>
</reference>
<organism evidence="1 2">
    <name type="scientific">Morus notabilis</name>
    <dbReference type="NCBI Taxonomy" id="981085"/>
    <lineage>
        <taxon>Eukaryota</taxon>
        <taxon>Viridiplantae</taxon>
        <taxon>Streptophyta</taxon>
        <taxon>Embryophyta</taxon>
        <taxon>Tracheophyta</taxon>
        <taxon>Spermatophyta</taxon>
        <taxon>Magnoliopsida</taxon>
        <taxon>eudicotyledons</taxon>
        <taxon>Gunneridae</taxon>
        <taxon>Pentapetalae</taxon>
        <taxon>rosids</taxon>
        <taxon>fabids</taxon>
        <taxon>Rosales</taxon>
        <taxon>Moraceae</taxon>
        <taxon>Moreae</taxon>
        <taxon>Morus</taxon>
    </lineage>
</organism>